<dbReference type="PANTHER" id="PTHR43399:SF4">
    <property type="entry name" value="CELL WALL-ASSOCIATED PROTEASE"/>
    <property type="match status" value="1"/>
</dbReference>
<dbReference type="Gene3D" id="3.40.50.200">
    <property type="entry name" value="Peptidase S8/S53 domain"/>
    <property type="match status" value="2"/>
</dbReference>
<dbReference type="InterPro" id="IPR000209">
    <property type="entry name" value="Peptidase_S8/S53_dom"/>
</dbReference>
<comment type="caution">
    <text evidence="10">The sequence shown here is derived from an EMBL/GenBank/DDBJ whole genome shotgun (WGS) entry which is preliminary data.</text>
</comment>
<dbReference type="PANTHER" id="PTHR43399">
    <property type="entry name" value="SUBTILISIN-RELATED"/>
    <property type="match status" value="1"/>
</dbReference>
<comment type="similarity">
    <text evidence="1 5">Belongs to the peptidase S8 family.</text>
</comment>
<feature type="active site" description="Charge relay system" evidence="5">
    <location>
        <position position="603"/>
    </location>
</feature>
<dbReference type="EMBL" id="JAPFFF010000223">
    <property type="protein sequence ID" value="KAK8835169.1"/>
    <property type="molecule type" value="Genomic_DNA"/>
</dbReference>
<dbReference type="PRINTS" id="PR00723">
    <property type="entry name" value="SUBTILISIN"/>
</dbReference>
<dbReference type="InterPro" id="IPR051048">
    <property type="entry name" value="Peptidase_S8/S53_subtilisin"/>
</dbReference>
<dbReference type="Pfam" id="PF00082">
    <property type="entry name" value="Peptidase_S8"/>
    <property type="match status" value="1"/>
</dbReference>
<feature type="transmembrane region" description="Helical" evidence="7">
    <location>
        <begin position="1010"/>
        <end position="1034"/>
    </location>
</feature>
<feature type="active site" description="Charge relay system" evidence="5">
    <location>
        <position position="291"/>
    </location>
</feature>
<feature type="compositionally biased region" description="Low complexity" evidence="6">
    <location>
        <begin position="950"/>
        <end position="993"/>
    </location>
</feature>
<dbReference type="InterPro" id="IPR015500">
    <property type="entry name" value="Peptidase_S8_subtilisin-rel"/>
</dbReference>
<keyword evidence="2 5" id="KW-0645">Protease</keyword>
<accession>A0ABR2GMJ9</accession>
<evidence type="ECO:0000256" key="6">
    <source>
        <dbReference type="SAM" id="MobiDB-lite"/>
    </source>
</evidence>
<keyword evidence="4 5" id="KW-0720">Serine protease</keyword>
<dbReference type="CDD" id="cd04842">
    <property type="entry name" value="Peptidases_S8_Kp43_protease"/>
    <property type="match status" value="1"/>
</dbReference>
<dbReference type="Proteomes" id="UP001470230">
    <property type="component" value="Unassembled WGS sequence"/>
</dbReference>
<protein>
    <recommendedName>
        <fullName evidence="9">Peptidase S8/S53 domain-containing protein</fullName>
    </recommendedName>
</protein>
<evidence type="ECO:0000313" key="10">
    <source>
        <dbReference type="EMBL" id="KAK8835169.1"/>
    </source>
</evidence>
<organism evidence="10 12">
    <name type="scientific">Tritrichomonas musculus</name>
    <dbReference type="NCBI Taxonomy" id="1915356"/>
    <lineage>
        <taxon>Eukaryota</taxon>
        <taxon>Metamonada</taxon>
        <taxon>Parabasalia</taxon>
        <taxon>Tritrichomonadida</taxon>
        <taxon>Tritrichomonadidae</taxon>
        <taxon>Tritrichomonas</taxon>
    </lineage>
</organism>
<evidence type="ECO:0000256" key="8">
    <source>
        <dbReference type="SAM" id="SignalP"/>
    </source>
</evidence>
<keyword evidence="7" id="KW-0812">Transmembrane</keyword>
<keyword evidence="12" id="KW-1185">Reference proteome</keyword>
<sequence>MFVSFLFAVCFNSINAQTKFTFETTSGKRFTLLNQNGQIRKSSRINAKLRDQKRWYYVHFLSDLPTMQKYVDFRLDDQIIKDTFILYLSEGQIEKISPYSLVKLIEPSEKINLHGNYNETNYFRIETADKGEILAINDLFSIEKVNNDNSIIVRVDQNKKENEKEFINRKKNVVTFLSQLPAVKTVSTFKKPVLQNNINIGYVQKNKQSFRRDEYSKLYLFDRYVHDHNLTGEGQIITIVDSPIDFRHPMFHDDNVELEFNKDMPDHRKFLYYRSDIDMKEWEENLKDEEHGTHTAGTLAGKSVVTDKSKTISHLFDGAAPDAKLVYAGLYGNVTGAEIEEAMKAHNSRISSNSWGDDDKYVDSLNHEYGSLAYNNPNSIFIFAAGNYGIFGPYSIIDPSGSKNVLSVSATSNPLLKNAQQFVVQSENDSSIFIKCTGIFSTKDFEYSSEFLGAKRDEAKIIAVHYEKDDQGSDDAVCKMLNGSYISLLYGDNYEEMAEFFDFCFTETTDGILITDNVDDVKKLLENHDKIRARLNGDVDEVLPIIKGSYASIGPGNKGMMKPDVTAPGTTIVSARSYHVDTDSYDCKDVNDGCGLVFKDGTSMSTPNVAGGAALVAQYFKSGKWIDSTELDGSTMRALIINSCNHPSNSKQPDTFFGHGVVDLSSILPLEGGFGVEIPLQNKSNSVKENGHVAAKIEVKSNKVDLQITLSYLDVMLEESSPIPLTRDLDLVVVDPVGNIFMGDHLNGDDSEHFSTNEKVIVKKDEIKVGTYTVHVYGNKFFDSDISSGTLSQNFSVVATGDIENKYLEFVESTESPCAESDPEKPGYCKCKENELGPLCQAKVVVADNPEGYNKYTLEPRDIKRVLLKSDKEIKGLNLYVYTGIMFTAAWISPSCHLGIQEYETHVLFPMYEPETIDIDFGTNEICVAIFANCPETADYYLQIVTEGNSTEPTSEPTTMPTTEPTIEPTTIPTTEPTTIPTTEPTIVPTSEPEPSDDSQDDKPKKLRTVVVVVILLGAAFTIAVIATVIAYFIKKKKANDNIPTMPLLTNEIYK</sequence>
<feature type="chain" id="PRO_5045031622" description="Peptidase S8/S53 domain-containing protein" evidence="8">
    <location>
        <begin position="17"/>
        <end position="1055"/>
    </location>
</feature>
<evidence type="ECO:0000256" key="2">
    <source>
        <dbReference type="ARBA" id="ARBA00022670"/>
    </source>
</evidence>
<name>A0ABR2GMJ9_9EUKA</name>
<keyword evidence="8" id="KW-0732">Signal</keyword>
<evidence type="ECO:0000256" key="7">
    <source>
        <dbReference type="SAM" id="Phobius"/>
    </source>
</evidence>
<evidence type="ECO:0000259" key="9">
    <source>
        <dbReference type="Pfam" id="PF00082"/>
    </source>
</evidence>
<dbReference type="InterPro" id="IPR008979">
    <property type="entry name" value="Galactose-bd-like_sf"/>
</dbReference>
<evidence type="ECO:0000313" key="12">
    <source>
        <dbReference type="Proteomes" id="UP001470230"/>
    </source>
</evidence>
<evidence type="ECO:0000256" key="4">
    <source>
        <dbReference type="ARBA" id="ARBA00022825"/>
    </source>
</evidence>
<dbReference type="Gene3D" id="2.60.120.380">
    <property type="match status" value="1"/>
</dbReference>
<dbReference type="SUPFAM" id="SSF49785">
    <property type="entry name" value="Galactose-binding domain-like"/>
    <property type="match status" value="1"/>
</dbReference>
<dbReference type="PROSITE" id="PS51892">
    <property type="entry name" value="SUBTILASE"/>
    <property type="match status" value="1"/>
</dbReference>
<evidence type="ECO:0000256" key="5">
    <source>
        <dbReference type="PROSITE-ProRule" id="PRU01240"/>
    </source>
</evidence>
<keyword evidence="7" id="KW-0472">Membrane</keyword>
<keyword evidence="7" id="KW-1133">Transmembrane helix</keyword>
<feature type="domain" description="Peptidase S8/S53" evidence="9">
    <location>
        <begin position="232"/>
        <end position="660"/>
    </location>
</feature>
<proteinExistence type="inferred from homology"/>
<evidence type="ECO:0000256" key="3">
    <source>
        <dbReference type="ARBA" id="ARBA00022801"/>
    </source>
</evidence>
<feature type="active site" description="Charge relay system" evidence="5">
    <location>
        <position position="241"/>
    </location>
</feature>
<evidence type="ECO:0000256" key="1">
    <source>
        <dbReference type="ARBA" id="ARBA00011073"/>
    </source>
</evidence>
<gene>
    <name evidence="10" type="ORF">M9Y10_018027</name>
    <name evidence="11" type="ORF">M9Y10_018340</name>
</gene>
<keyword evidence="3 5" id="KW-0378">Hydrolase</keyword>
<dbReference type="InterPro" id="IPR036852">
    <property type="entry name" value="Peptidase_S8/S53_dom_sf"/>
</dbReference>
<dbReference type="InterPro" id="IPR034058">
    <property type="entry name" value="TagA/B/C/D_pept_dom"/>
</dbReference>
<evidence type="ECO:0000313" key="11">
    <source>
        <dbReference type="EMBL" id="KAK8850216.1"/>
    </source>
</evidence>
<dbReference type="InterPro" id="IPR023828">
    <property type="entry name" value="Peptidase_S8_Ser-AS"/>
</dbReference>
<dbReference type="PROSITE" id="PS00138">
    <property type="entry name" value="SUBTILASE_SER"/>
    <property type="match status" value="1"/>
</dbReference>
<feature type="region of interest" description="Disordered" evidence="6">
    <location>
        <begin position="948"/>
        <end position="1003"/>
    </location>
</feature>
<reference evidence="10 12" key="1">
    <citation type="submission" date="2024-04" db="EMBL/GenBank/DDBJ databases">
        <title>Tritrichomonas musculus Genome.</title>
        <authorList>
            <person name="Alves-Ferreira E."/>
            <person name="Grigg M."/>
            <person name="Lorenzi H."/>
            <person name="Galac M."/>
        </authorList>
    </citation>
    <scope>NUCLEOTIDE SEQUENCE [LARGE SCALE GENOMIC DNA]</scope>
    <source>
        <strain evidence="10 12">EAF2021</strain>
    </source>
</reference>
<feature type="signal peptide" evidence="8">
    <location>
        <begin position="1"/>
        <end position="16"/>
    </location>
</feature>
<dbReference type="SUPFAM" id="SSF52743">
    <property type="entry name" value="Subtilisin-like"/>
    <property type="match status" value="1"/>
</dbReference>
<dbReference type="EMBL" id="JAPFFF010000024">
    <property type="protein sequence ID" value="KAK8850216.1"/>
    <property type="molecule type" value="Genomic_DNA"/>
</dbReference>